<evidence type="ECO:0000313" key="2">
    <source>
        <dbReference type="EMBL" id="QTA77955.1"/>
    </source>
</evidence>
<keyword evidence="2" id="KW-0808">Transferase</keyword>
<dbReference type="InterPro" id="IPR036890">
    <property type="entry name" value="HATPase_C_sf"/>
</dbReference>
<keyword evidence="2" id="KW-0418">Kinase</keyword>
<feature type="domain" description="Histidine kinase/HSP90-like ATPase" evidence="1">
    <location>
        <begin position="52"/>
        <end position="141"/>
    </location>
</feature>
<dbReference type="KEGG" id="dli:dnl_01580"/>
<name>A0A975GEC4_9BACT</name>
<dbReference type="AlphaFoldDB" id="A0A975GEC4"/>
<dbReference type="RefSeq" id="WP_207689872.1">
    <property type="nucleotide sequence ID" value="NZ_CP061799.1"/>
</dbReference>
<gene>
    <name evidence="2" type="ORF">dnl_01580</name>
</gene>
<dbReference type="GO" id="GO:0016301">
    <property type="term" value="F:kinase activity"/>
    <property type="evidence" value="ECO:0007669"/>
    <property type="project" value="UniProtKB-KW"/>
</dbReference>
<dbReference type="Gene3D" id="3.30.565.10">
    <property type="entry name" value="Histidine kinase-like ATPase, C-terminal domain"/>
    <property type="match status" value="1"/>
</dbReference>
<reference evidence="2" key="1">
    <citation type="journal article" date="2021" name="Microb. Physiol.">
        <title>Proteogenomic Insights into the Physiology of Marine, Sulfate-Reducing, Filamentous Desulfonema limicola and Desulfonema magnum.</title>
        <authorList>
            <person name="Schnaars V."/>
            <person name="Wohlbrand L."/>
            <person name="Scheve S."/>
            <person name="Hinrichs C."/>
            <person name="Reinhardt R."/>
            <person name="Rabus R."/>
        </authorList>
    </citation>
    <scope>NUCLEOTIDE SEQUENCE</scope>
    <source>
        <strain evidence="2">5ac10</strain>
    </source>
</reference>
<dbReference type="EMBL" id="CP061799">
    <property type="protein sequence ID" value="QTA77955.1"/>
    <property type="molecule type" value="Genomic_DNA"/>
</dbReference>
<organism evidence="2 3">
    <name type="scientific">Desulfonema limicola</name>
    <dbReference type="NCBI Taxonomy" id="45656"/>
    <lineage>
        <taxon>Bacteria</taxon>
        <taxon>Pseudomonadati</taxon>
        <taxon>Thermodesulfobacteriota</taxon>
        <taxon>Desulfobacteria</taxon>
        <taxon>Desulfobacterales</taxon>
        <taxon>Desulfococcaceae</taxon>
        <taxon>Desulfonema</taxon>
    </lineage>
</organism>
<dbReference type="InterPro" id="IPR003594">
    <property type="entry name" value="HATPase_dom"/>
</dbReference>
<evidence type="ECO:0000259" key="1">
    <source>
        <dbReference type="Pfam" id="PF02518"/>
    </source>
</evidence>
<evidence type="ECO:0000313" key="3">
    <source>
        <dbReference type="Proteomes" id="UP000663720"/>
    </source>
</evidence>
<accession>A0A975GEC4</accession>
<keyword evidence="3" id="KW-1185">Reference proteome</keyword>
<dbReference type="Pfam" id="PF02518">
    <property type="entry name" value="HATPase_c"/>
    <property type="match status" value="1"/>
</dbReference>
<dbReference type="SUPFAM" id="SSF55874">
    <property type="entry name" value="ATPase domain of HSP90 chaperone/DNA topoisomerase II/histidine kinase"/>
    <property type="match status" value="1"/>
</dbReference>
<dbReference type="Proteomes" id="UP000663720">
    <property type="component" value="Chromosome"/>
</dbReference>
<sequence>MTNKQSLQGGSIIKQPVAIKIRAELDISHARLTAVKIAENMGFSSAECCAVRTSVSELANNLLFHTTCGGMILINTIENENKKGIEITAKDDGPGISDINLAMQDGYSTGGGLGGGLSGVKRLMDEFEIISKTGAGTCITTIKWRKQCRQR</sequence>
<proteinExistence type="predicted"/>
<protein>
    <submittedName>
        <fullName evidence="2">Histidine kinase superfamily protein</fullName>
    </submittedName>
</protein>